<feature type="domain" description="Subtilisin-like protease fibronectin type-III" evidence="1">
    <location>
        <begin position="21"/>
        <end position="80"/>
    </location>
</feature>
<gene>
    <name evidence="2" type="ORF">LIER_04484</name>
</gene>
<dbReference type="EMBL" id="BAABME010000576">
    <property type="protein sequence ID" value="GAA0143911.1"/>
    <property type="molecule type" value="Genomic_DNA"/>
</dbReference>
<comment type="caution">
    <text evidence="2">The sequence shown here is derived from an EMBL/GenBank/DDBJ whole genome shotgun (WGS) entry which is preliminary data.</text>
</comment>
<evidence type="ECO:0000313" key="2">
    <source>
        <dbReference type="EMBL" id="GAA0143911.1"/>
    </source>
</evidence>
<organism evidence="2 3">
    <name type="scientific">Lithospermum erythrorhizon</name>
    <name type="common">Purple gromwell</name>
    <name type="synonym">Lithospermum officinale var. erythrorhizon</name>
    <dbReference type="NCBI Taxonomy" id="34254"/>
    <lineage>
        <taxon>Eukaryota</taxon>
        <taxon>Viridiplantae</taxon>
        <taxon>Streptophyta</taxon>
        <taxon>Embryophyta</taxon>
        <taxon>Tracheophyta</taxon>
        <taxon>Spermatophyta</taxon>
        <taxon>Magnoliopsida</taxon>
        <taxon>eudicotyledons</taxon>
        <taxon>Gunneridae</taxon>
        <taxon>Pentapetalae</taxon>
        <taxon>asterids</taxon>
        <taxon>lamiids</taxon>
        <taxon>Boraginales</taxon>
        <taxon>Boraginaceae</taxon>
        <taxon>Boraginoideae</taxon>
        <taxon>Lithospermeae</taxon>
        <taxon>Lithospermum</taxon>
    </lineage>
</organism>
<reference evidence="2 3" key="1">
    <citation type="submission" date="2024-01" db="EMBL/GenBank/DDBJ databases">
        <title>The complete chloroplast genome sequence of Lithospermum erythrorhizon: insights into the phylogenetic relationship among Boraginaceae species and the maternal lineages of purple gromwells.</title>
        <authorList>
            <person name="Okada T."/>
            <person name="Watanabe K."/>
        </authorList>
    </citation>
    <scope>NUCLEOTIDE SEQUENCE [LARGE SCALE GENOMIC DNA]</scope>
</reference>
<dbReference type="Proteomes" id="UP001454036">
    <property type="component" value="Unassembled WGS sequence"/>
</dbReference>
<evidence type="ECO:0000313" key="3">
    <source>
        <dbReference type="Proteomes" id="UP001454036"/>
    </source>
</evidence>
<name>A0AAV3NXS0_LITER</name>
<sequence>MVFGAFAAAGNYYSPFKQRDKANITAHFDRTVTNVGDPNSVYKVTVTVPGGTSVSVKRNRLAFKSVGEKLSFHERVEAASWKIEYCEEWFYSLVRCEDANMRIE</sequence>
<dbReference type="AlphaFoldDB" id="A0AAV3NXS0"/>
<proteinExistence type="predicted"/>
<dbReference type="Gene3D" id="2.60.40.2310">
    <property type="match status" value="1"/>
</dbReference>
<accession>A0AAV3NXS0</accession>
<keyword evidence="3" id="KW-1185">Reference proteome</keyword>
<dbReference type="Pfam" id="PF17766">
    <property type="entry name" value="fn3_6"/>
    <property type="match status" value="1"/>
</dbReference>
<dbReference type="InterPro" id="IPR041469">
    <property type="entry name" value="Subtilisin-like_FN3"/>
</dbReference>
<protein>
    <recommendedName>
        <fullName evidence="1">Subtilisin-like protease fibronectin type-III domain-containing protein</fullName>
    </recommendedName>
</protein>
<evidence type="ECO:0000259" key="1">
    <source>
        <dbReference type="Pfam" id="PF17766"/>
    </source>
</evidence>